<dbReference type="InterPro" id="IPR014718">
    <property type="entry name" value="GH-type_carb-bd"/>
</dbReference>
<evidence type="ECO:0000256" key="3">
    <source>
        <dbReference type="ARBA" id="ARBA00023235"/>
    </source>
</evidence>
<dbReference type="RefSeq" id="WP_008949385.1">
    <property type="nucleotide sequence ID" value="NZ_AHTH01000005.1"/>
</dbReference>
<dbReference type="GO" id="GO:0005975">
    <property type="term" value="P:carbohydrate metabolic process"/>
    <property type="evidence" value="ECO:0007669"/>
    <property type="project" value="InterPro"/>
</dbReference>
<comment type="similarity">
    <text evidence="2 4">Belongs to the glucose-6-phosphate 1-epimerase family.</text>
</comment>
<dbReference type="PIRSF" id="PIRSF016020">
    <property type="entry name" value="PHexose_mutarotase"/>
    <property type="match status" value="1"/>
</dbReference>
<dbReference type="PANTHER" id="PTHR11122">
    <property type="entry name" value="APOSPORY-ASSOCIATED PROTEIN C-RELATED"/>
    <property type="match status" value="1"/>
</dbReference>
<dbReference type="PATRIC" id="fig|1129374.4.peg.346"/>
<dbReference type="STRING" id="1129374.AJE_01726"/>
<dbReference type="InterPro" id="IPR008183">
    <property type="entry name" value="Aldose_1/G6P_1-epimerase"/>
</dbReference>
<dbReference type="eggNOG" id="COG0676">
    <property type="taxonomic scope" value="Bacteria"/>
</dbReference>
<evidence type="ECO:0000256" key="2">
    <source>
        <dbReference type="ARBA" id="ARBA00005866"/>
    </source>
</evidence>
<sequence length="285" mass="31353">MSQTISQISNQTGFAHLTDLPCLKLVCGQASAVISLYGAQLLSYQPVPGRELLWLSPKAVWQQQQAIRGGVPVCWPWFGPAGKPFNTSAAKLPNHGLVRNRLWRQVQAEPSAQQALVTLSIDVDDIPTLHNSVTLNLTLKLTTDTLTLQLDCAEPMLQQAALHSYFAVPSLSDTRVSPLPGAYLDKTLGGERVQSTAPVRFEREIDRVYPEPAAELLLESGAQQLKISQQGQDATVVWNPWRERSQAIFDLEADGYQQFVCVETARLDLTSAAPLQLCQHLTSLT</sequence>
<feature type="active site" evidence="5">
    <location>
        <position position="263"/>
    </location>
</feature>
<evidence type="ECO:0000256" key="1">
    <source>
        <dbReference type="ARBA" id="ARBA00001096"/>
    </source>
</evidence>
<dbReference type="InterPro" id="IPR025532">
    <property type="entry name" value="G6P_1-epimerase"/>
</dbReference>
<dbReference type="GO" id="GO:0047938">
    <property type="term" value="F:glucose-6-phosphate 1-epimerase activity"/>
    <property type="evidence" value="ECO:0007669"/>
    <property type="project" value="UniProtKB-UniRule"/>
</dbReference>
<dbReference type="PANTHER" id="PTHR11122:SF13">
    <property type="entry name" value="GLUCOSE-6-PHOSPHATE 1-EPIMERASE"/>
    <property type="match status" value="1"/>
</dbReference>
<dbReference type="InterPro" id="IPR011013">
    <property type="entry name" value="Gal_mutarotase_sf_dom"/>
</dbReference>
<dbReference type="AlphaFoldDB" id="H3ZAJ2"/>
<feature type="active site" evidence="5">
    <location>
        <position position="163"/>
    </location>
</feature>
<evidence type="ECO:0000313" key="7">
    <source>
        <dbReference type="Proteomes" id="UP000012046"/>
    </source>
</evidence>
<keyword evidence="3 4" id="KW-0413">Isomerase</keyword>
<protein>
    <recommendedName>
        <fullName evidence="4">Putative glucose-6-phosphate 1-epimerase</fullName>
        <ecNumber evidence="4">5.1.3.15</ecNumber>
    </recommendedName>
</protein>
<organism evidence="6 7">
    <name type="scientific">Alishewanella jeotgali KCTC 22429</name>
    <dbReference type="NCBI Taxonomy" id="1129374"/>
    <lineage>
        <taxon>Bacteria</taxon>
        <taxon>Pseudomonadati</taxon>
        <taxon>Pseudomonadota</taxon>
        <taxon>Gammaproteobacteria</taxon>
        <taxon>Alteromonadales</taxon>
        <taxon>Alteromonadaceae</taxon>
        <taxon>Alishewanella</taxon>
    </lineage>
</organism>
<comment type="caution">
    <text evidence="6">The sequence shown here is derived from an EMBL/GenBank/DDBJ whole genome shotgun (WGS) entry which is preliminary data.</text>
</comment>
<name>H3ZAJ2_9ALTE</name>
<evidence type="ECO:0000313" key="6">
    <source>
        <dbReference type="EMBL" id="EHR41956.1"/>
    </source>
</evidence>
<dbReference type="GO" id="GO:0030246">
    <property type="term" value="F:carbohydrate binding"/>
    <property type="evidence" value="ECO:0007669"/>
    <property type="project" value="UniProtKB-UniRule"/>
</dbReference>
<comment type="catalytic activity">
    <reaction evidence="1">
        <text>alpha-D-glucose 6-phosphate = beta-D-glucose 6-phosphate</text>
        <dbReference type="Rhea" id="RHEA:16249"/>
        <dbReference type="ChEBI" id="CHEBI:58225"/>
        <dbReference type="ChEBI" id="CHEBI:58247"/>
        <dbReference type="EC" id="5.1.3.15"/>
    </reaction>
</comment>
<accession>H3ZAJ2</accession>
<dbReference type="SUPFAM" id="SSF74650">
    <property type="entry name" value="Galactose mutarotase-like"/>
    <property type="match status" value="1"/>
</dbReference>
<dbReference type="EC" id="5.1.3.15" evidence="4"/>
<dbReference type="Gene3D" id="2.70.98.10">
    <property type="match status" value="1"/>
</dbReference>
<dbReference type="Pfam" id="PF01263">
    <property type="entry name" value="Aldose_epim"/>
    <property type="match status" value="1"/>
</dbReference>
<gene>
    <name evidence="6" type="ORF">AJE_01726</name>
</gene>
<dbReference type="Proteomes" id="UP000012046">
    <property type="component" value="Unassembled WGS sequence"/>
</dbReference>
<dbReference type="EMBL" id="AHTH01000005">
    <property type="protein sequence ID" value="EHR41956.1"/>
    <property type="molecule type" value="Genomic_DNA"/>
</dbReference>
<reference evidence="6 7" key="1">
    <citation type="journal article" date="2012" name="J. Bacteriol.">
        <title>Genome Sequence of Extracellular-Protease-Producing Alishewanella jeotgali Isolated from Traditional Korean Fermented Seafood.</title>
        <authorList>
            <person name="Jung J."/>
            <person name="Chun J."/>
            <person name="Park W."/>
        </authorList>
    </citation>
    <scope>NUCLEOTIDE SEQUENCE [LARGE SCALE GENOMIC DNA]</scope>
    <source>
        <strain evidence="6 7">KCTC 22429</strain>
    </source>
</reference>
<proteinExistence type="inferred from homology"/>
<evidence type="ECO:0000256" key="5">
    <source>
        <dbReference type="PIRSR" id="PIRSR016020-1"/>
    </source>
</evidence>
<evidence type="ECO:0000256" key="4">
    <source>
        <dbReference type="PIRNR" id="PIRNR016020"/>
    </source>
</evidence>
<keyword evidence="7" id="KW-1185">Reference proteome</keyword>
<dbReference type="CDD" id="cd09020">
    <property type="entry name" value="D-hex-6-P-epi_like"/>
    <property type="match status" value="1"/>
</dbReference>